<comment type="caution">
    <text evidence="1">The sequence shown here is derived from an EMBL/GenBank/DDBJ whole genome shotgun (WGS) entry which is preliminary data.</text>
</comment>
<organism evidence="1 2">
    <name type="scientific">Bacillus thuringiensis</name>
    <dbReference type="NCBI Taxonomy" id="1428"/>
    <lineage>
        <taxon>Bacteria</taxon>
        <taxon>Bacillati</taxon>
        <taxon>Bacillota</taxon>
        <taxon>Bacilli</taxon>
        <taxon>Bacillales</taxon>
        <taxon>Bacillaceae</taxon>
        <taxon>Bacillus</taxon>
        <taxon>Bacillus cereus group</taxon>
    </lineage>
</organism>
<proteinExistence type="predicted"/>
<dbReference type="Proteomes" id="UP000222944">
    <property type="component" value="Unassembled WGS sequence"/>
</dbReference>
<evidence type="ECO:0000313" key="1">
    <source>
        <dbReference type="EMBL" id="PGH85797.1"/>
    </source>
</evidence>
<gene>
    <name evidence="1" type="ORF">CN899_08145</name>
</gene>
<evidence type="ECO:0000313" key="2">
    <source>
        <dbReference type="Proteomes" id="UP000222944"/>
    </source>
</evidence>
<name>A0A9X7C1U7_BACTU</name>
<protein>
    <submittedName>
        <fullName evidence="1">Uncharacterized protein</fullName>
    </submittedName>
</protein>
<reference evidence="1 2" key="1">
    <citation type="submission" date="2017-09" db="EMBL/GenBank/DDBJ databases">
        <title>Large-scale bioinformatics analysis of Bacillus genomes uncovers conserved roles of natural products in bacterial physiology.</title>
        <authorList>
            <consortium name="Agbiome Team Llc"/>
            <person name="Bleich R.M."/>
            <person name="Grubbs K.J."/>
            <person name="Santa Maria K.C."/>
            <person name="Allen S.E."/>
            <person name="Farag S."/>
            <person name="Shank E.A."/>
            <person name="Bowers A."/>
        </authorList>
    </citation>
    <scope>NUCLEOTIDE SEQUENCE [LARGE SCALE GENOMIC DNA]</scope>
    <source>
        <strain evidence="1 2">AFS058004</strain>
    </source>
</reference>
<dbReference type="RefSeq" id="WP_098866555.1">
    <property type="nucleotide sequence ID" value="NZ_NUFN01000007.1"/>
</dbReference>
<sequence length="63" mass="7050">MLKFIKSAGYKVDSSGQKRKMAFVKCSICGAIKEARADNFKSYKSCGCLRRKKFDDLTAHDAP</sequence>
<accession>A0A9X7C1U7</accession>
<dbReference type="EMBL" id="NUFN01000007">
    <property type="protein sequence ID" value="PGH85797.1"/>
    <property type="molecule type" value="Genomic_DNA"/>
</dbReference>
<dbReference type="AlphaFoldDB" id="A0A9X7C1U7"/>